<dbReference type="AlphaFoldDB" id="A0A392V0N4"/>
<accession>A0A392V0N4</accession>
<feature type="non-terminal residue" evidence="2">
    <location>
        <position position="63"/>
    </location>
</feature>
<feature type="region of interest" description="Disordered" evidence="1">
    <location>
        <begin position="1"/>
        <end position="63"/>
    </location>
</feature>
<comment type="caution">
    <text evidence="2">The sequence shown here is derived from an EMBL/GenBank/DDBJ whole genome shotgun (WGS) entry which is preliminary data.</text>
</comment>
<feature type="compositionally biased region" description="Polar residues" evidence="1">
    <location>
        <begin position="17"/>
        <end position="40"/>
    </location>
</feature>
<dbReference type="EMBL" id="LXQA011000132">
    <property type="protein sequence ID" value="MCI80641.1"/>
    <property type="molecule type" value="Genomic_DNA"/>
</dbReference>
<evidence type="ECO:0000313" key="2">
    <source>
        <dbReference type="EMBL" id="MCI80641.1"/>
    </source>
</evidence>
<sequence>MEKGSSSTKPGEEDQNVGAQNKEQPQPNASPSSEHTLESQIENEESSLKKVAEDAQNTKDLSV</sequence>
<evidence type="ECO:0000313" key="3">
    <source>
        <dbReference type="Proteomes" id="UP000265520"/>
    </source>
</evidence>
<reference evidence="2 3" key="1">
    <citation type="journal article" date="2018" name="Front. Plant Sci.">
        <title>Red Clover (Trifolium pratense) and Zigzag Clover (T. medium) - A Picture of Genomic Similarities and Differences.</title>
        <authorList>
            <person name="Dluhosova J."/>
            <person name="Istvanek J."/>
            <person name="Nedelnik J."/>
            <person name="Repkova J."/>
        </authorList>
    </citation>
    <scope>NUCLEOTIDE SEQUENCE [LARGE SCALE GENOMIC DNA]</scope>
    <source>
        <strain evidence="3">cv. 10/8</strain>
        <tissue evidence="2">Leaf</tissue>
    </source>
</reference>
<protein>
    <submittedName>
        <fullName evidence="2">Uncharacterized protein</fullName>
    </submittedName>
</protein>
<proteinExistence type="predicted"/>
<evidence type="ECO:0000256" key="1">
    <source>
        <dbReference type="SAM" id="MobiDB-lite"/>
    </source>
</evidence>
<keyword evidence="3" id="KW-1185">Reference proteome</keyword>
<name>A0A392V0N4_9FABA</name>
<feature type="compositionally biased region" description="Basic and acidic residues" evidence="1">
    <location>
        <begin position="46"/>
        <end position="63"/>
    </location>
</feature>
<dbReference type="Proteomes" id="UP000265520">
    <property type="component" value="Unassembled WGS sequence"/>
</dbReference>
<organism evidence="2 3">
    <name type="scientific">Trifolium medium</name>
    <dbReference type="NCBI Taxonomy" id="97028"/>
    <lineage>
        <taxon>Eukaryota</taxon>
        <taxon>Viridiplantae</taxon>
        <taxon>Streptophyta</taxon>
        <taxon>Embryophyta</taxon>
        <taxon>Tracheophyta</taxon>
        <taxon>Spermatophyta</taxon>
        <taxon>Magnoliopsida</taxon>
        <taxon>eudicotyledons</taxon>
        <taxon>Gunneridae</taxon>
        <taxon>Pentapetalae</taxon>
        <taxon>rosids</taxon>
        <taxon>fabids</taxon>
        <taxon>Fabales</taxon>
        <taxon>Fabaceae</taxon>
        <taxon>Papilionoideae</taxon>
        <taxon>50 kb inversion clade</taxon>
        <taxon>NPAAA clade</taxon>
        <taxon>Hologalegina</taxon>
        <taxon>IRL clade</taxon>
        <taxon>Trifolieae</taxon>
        <taxon>Trifolium</taxon>
    </lineage>
</organism>